<dbReference type="InterPro" id="IPR036422">
    <property type="entry name" value="RuBisCO_lsu_N_sf"/>
</dbReference>
<dbReference type="Pfam" id="PF02788">
    <property type="entry name" value="RuBisCO_large_N"/>
    <property type="match status" value="1"/>
</dbReference>
<evidence type="ECO:0000256" key="2">
    <source>
        <dbReference type="ARBA" id="ARBA00022723"/>
    </source>
</evidence>
<accession>A0ABS4UTQ5</accession>
<reference evidence="7 8" key="1">
    <citation type="submission" date="2021-03" db="EMBL/GenBank/DDBJ databases">
        <title>Sequencing the genomes of 1000 actinobacteria strains.</title>
        <authorList>
            <person name="Klenk H.-P."/>
        </authorList>
    </citation>
    <scope>NUCLEOTIDE SEQUENCE [LARGE SCALE GENOMIC DNA]</scope>
    <source>
        <strain evidence="7 8">DSM 18824</strain>
    </source>
</reference>
<feature type="domain" description="Ribulose bisphosphate carboxylase large subunit C-terminal" evidence="5">
    <location>
        <begin position="134"/>
        <end position="412"/>
    </location>
</feature>
<dbReference type="RefSeq" id="WP_209697754.1">
    <property type="nucleotide sequence ID" value="NZ_BAAAVU010000015.1"/>
</dbReference>
<sequence>MSDHVTAVYELESAVPLERAAEVIAGEQSCGTFVRVARESDELRARHAAHVVKIEELPLSGRPPLPGMVGDPNQLRRGRVTIEFPLANFGPSIPNLLAAVAGNLFELREVGALRLVDLELPSAFADRYPGPRFGIDGTRSLMDRPDGPMIGTIVKPSIGLTGDQLAQLVTELGDAGIDFIKDDELQGNPPGLPLLERIRVVTDALKKVADRNGRMPMYAFNITDDIDRLEPNHDAVLAAGGTCVMVCVNMVGLAGLEYLSRRTQLPIHGHRAMYGAYARSPQLGIDYTPWQQLARLSGADHLHTNGFANKFYETDDEVLASVSAVRAPLLGGYETLPVLSSAQTPGLAHLTYERTQTTDLLVLSGGGIHGHPQGSAAGVLAMREAWDAATSGEPLDERAAKVPALAAALDTFGRPT</sequence>
<dbReference type="PANTHER" id="PTHR42704:SF17">
    <property type="entry name" value="RIBULOSE BISPHOSPHATE CARBOXYLASE LARGE CHAIN"/>
    <property type="match status" value="1"/>
</dbReference>
<evidence type="ECO:0000256" key="3">
    <source>
        <dbReference type="ARBA" id="ARBA00022842"/>
    </source>
</evidence>
<dbReference type="PANTHER" id="PTHR42704">
    <property type="entry name" value="RIBULOSE BISPHOSPHATE CARBOXYLASE"/>
    <property type="match status" value="1"/>
</dbReference>
<comment type="caution">
    <text evidence="7">The sequence shown here is derived from an EMBL/GenBank/DDBJ whole genome shotgun (WGS) entry which is preliminary data.</text>
</comment>
<dbReference type="InterPro" id="IPR000685">
    <property type="entry name" value="RuBisCO_lsu_C"/>
</dbReference>
<comment type="cofactor">
    <cofactor evidence="1">
        <name>Mg(2+)</name>
        <dbReference type="ChEBI" id="CHEBI:18420"/>
    </cofactor>
</comment>
<dbReference type="PROSITE" id="PS00157">
    <property type="entry name" value="RUBISCO_LARGE"/>
    <property type="match status" value="1"/>
</dbReference>
<dbReference type="GO" id="GO:0016984">
    <property type="term" value="F:ribulose-bisphosphate carboxylase activity"/>
    <property type="evidence" value="ECO:0007669"/>
    <property type="project" value="UniProtKB-EC"/>
</dbReference>
<dbReference type="EMBL" id="JAGINT010000002">
    <property type="protein sequence ID" value="MBP2355030.1"/>
    <property type="molecule type" value="Genomic_DNA"/>
</dbReference>
<dbReference type="InterPro" id="IPR033966">
    <property type="entry name" value="RuBisCO"/>
</dbReference>
<organism evidence="7 8">
    <name type="scientific">Kribbella aluminosa</name>
    <dbReference type="NCBI Taxonomy" id="416017"/>
    <lineage>
        <taxon>Bacteria</taxon>
        <taxon>Bacillati</taxon>
        <taxon>Actinomycetota</taxon>
        <taxon>Actinomycetes</taxon>
        <taxon>Propionibacteriales</taxon>
        <taxon>Kribbellaceae</taxon>
        <taxon>Kribbella</taxon>
    </lineage>
</organism>
<keyword evidence="2" id="KW-0479">Metal-binding</keyword>
<evidence type="ECO:0000313" key="8">
    <source>
        <dbReference type="Proteomes" id="UP000755585"/>
    </source>
</evidence>
<feature type="domain" description="Ribulose bisphosphate carboxylase large subunit ferrodoxin-like N-terminal" evidence="6">
    <location>
        <begin position="3"/>
        <end position="124"/>
    </location>
</feature>
<keyword evidence="7" id="KW-0456">Lyase</keyword>
<dbReference type="SUPFAM" id="SSF51649">
    <property type="entry name" value="RuBisCo, C-terminal domain"/>
    <property type="match status" value="1"/>
</dbReference>
<comment type="similarity">
    <text evidence="4">Belongs to the RuBisCO large chain family.</text>
</comment>
<dbReference type="Gene3D" id="3.20.20.110">
    <property type="entry name" value="Ribulose bisphosphate carboxylase, large subunit, C-terminal domain"/>
    <property type="match status" value="1"/>
</dbReference>
<evidence type="ECO:0000313" key="7">
    <source>
        <dbReference type="EMBL" id="MBP2355030.1"/>
    </source>
</evidence>
<evidence type="ECO:0000259" key="5">
    <source>
        <dbReference type="Pfam" id="PF00016"/>
    </source>
</evidence>
<keyword evidence="3" id="KW-0460">Magnesium</keyword>
<dbReference type="Gene3D" id="3.30.70.150">
    <property type="entry name" value="RuBisCO large subunit, N-terminal domain"/>
    <property type="match status" value="1"/>
</dbReference>
<proteinExistence type="inferred from homology"/>
<dbReference type="Proteomes" id="UP000755585">
    <property type="component" value="Unassembled WGS sequence"/>
</dbReference>
<dbReference type="InterPro" id="IPR036376">
    <property type="entry name" value="RuBisCO_lsu_C_sf"/>
</dbReference>
<keyword evidence="8" id="KW-1185">Reference proteome</keyword>
<dbReference type="SFLD" id="SFLDG00301">
    <property type="entry name" value="RuBisCO-like_proteins"/>
    <property type="match status" value="1"/>
</dbReference>
<dbReference type="InterPro" id="IPR017443">
    <property type="entry name" value="RuBisCO_lsu_fd_N"/>
</dbReference>
<gene>
    <name evidence="7" type="ORF">JOF29_006140</name>
</gene>
<dbReference type="InterPro" id="IPR020878">
    <property type="entry name" value="RuBisCo_large_chain_AS"/>
</dbReference>
<evidence type="ECO:0000256" key="1">
    <source>
        <dbReference type="ARBA" id="ARBA00001946"/>
    </source>
</evidence>
<evidence type="ECO:0000259" key="6">
    <source>
        <dbReference type="Pfam" id="PF02788"/>
    </source>
</evidence>
<dbReference type="EC" id="4.1.1.39" evidence="7"/>
<dbReference type="SFLD" id="SFLDS00014">
    <property type="entry name" value="RuBisCO"/>
    <property type="match status" value="1"/>
</dbReference>
<dbReference type="Pfam" id="PF00016">
    <property type="entry name" value="RuBisCO_large"/>
    <property type="match status" value="1"/>
</dbReference>
<name>A0ABS4UTQ5_9ACTN</name>
<dbReference type="SUPFAM" id="SSF54966">
    <property type="entry name" value="RuBisCO, large subunit, small (N-terminal) domain"/>
    <property type="match status" value="1"/>
</dbReference>
<evidence type="ECO:0000256" key="4">
    <source>
        <dbReference type="RuleBase" id="RU003834"/>
    </source>
</evidence>
<protein>
    <submittedName>
        <fullName evidence="7">Ribulose-bisphosphate carboxylase large chain</fullName>
        <ecNumber evidence="7">4.1.1.39</ecNumber>
    </submittedName>
</protein>